<dbReference type="OrthoDB" id="9757607at2"/>
<organism evidence="15 16">
    <name type="scientific">Candidatus Hepatoplasma crinochetorum Av</name>
    <dbReference type="NCBI Taxonomy" id="1427984"/>
    <lineage>
        <taxon>Bacteria</taxon>
        <taxon>Bacillati</taxon>
        <taxon>Mycoplasmatota</taxon>
        <taxon>Mollicutes</taxon>
        <taxon>Candidatus Hepatoplasmataceae</taxon>
        <taxon>Candidatus Hepatoplasma</taxon>
    </lineage>
</organism>
<protein>
    <recommendedName>
        <fullName evidence="12">CRISPR-associated endonuclease Cas9</fullName>
        <ecNumber evidence="12">3.1.-.-</ecNumber>
    </recommendedName>
</protein>
<reference evidence="15 16" key="1">
    <citation type="journal article" date="2014" name="Genome Biol. Evol.">
        <title>Phylogenomics of "Candidatus Hepatoplasma crinochetorum," a Lineage of Mollicutes Associated with Noninsect Arthropods.</title>
        <authorList>
            <person name="Leclercq S."/>
            <person name="Dittmer J."/>
            <person name="Bouchon D."/>
            <person name="Cordaux R."/>
        </authorList>
    </citation>
    <scope>NUCLEOTIDE SEQUENCE [LARGE SCALE GENOMIC DNA]</scope>
    <source>
        <strain evidence="15 16">Av</strain>
    </source>
</reference>
<dbReference type="AlphaFoldDB" id="W8GN24"/>
<dbReference type="GO" id="GO:0003723">
    <property type="term" value="F:RNA binding"/>
    <property type="evidence" value="ECO:0007669"/>
    <property type="project" value="UniProtKB-UniRule"/>
</dbReference>
<evidence type="ECO:0000256" key="5">
    <source>
        <dbReference type="ARBA" id="ARBA00022801"/>
    </source>
</evidence>
<dbReference type="GO" id="GO:0016787">
    <property type="term" value="F:hydrolase activity"/>
    <property type="evidence" value="ECO:0007669"/>
    <property type="project" value="UniProtKB-KW"/>
</dbReference>
<proteinExistence type="inferred from homology"/>
<dbReference type="EC" id="3.1.-.-" evidence="12"/>
<dbReference type="GO" id="GO:0043571">
    <property type="term" value="P:maintenance of CRISPR repeat elements"/>
    <property type="evidence" value="ECO:0007669"/>
    <property type="project" value="UniProtKB-UniRule"/>
</dbReference>
<comment type="function">
    <text evidence="12">CRISPR (clustered regularly interspaced short palindromic repeat) is an adaptive immune system that provides protection against mobile genetic elements (viruses, transposable elements and conjugative plasmids). CRISPR clusters contain spacers, sequences complementary to antecedent mobile elements, and target invading nucleic acids. CRISPR clusters are transcribed and processed into CRISPR RNA (crRNA). In type II CRISPR systems correct processing of pre-crRNA requires a trans-encoded small RNA (tracrRNA), endogenous ribonuclease 3 (rnc) and this protein. The tracrRNA serves as a guide for ribonuclease 3-aided processing of pre-crRNA. Subsequently Cas9/crRNA/tracrRNA endonucleolytically cleaves linear or circular dsDNA target complementary to the spacer; Cas9 is inactive in the absence of the 2 guide RNAs (gRNA). Cas9 recognizes the protospacer adjacent motif (PAM) in the CRISPR repeat sequences to help distinguish self versus nonself, as targets within the bacterial CRISPR locus do not have PAMs. PAM recognition is also required for catalytic activity.</text>
</comment>
<dbReference type="Gene3D" id="3.30.420.10">
    <property type="entry name" value="Ribonuclease H-like superfamily/Ribonuclease H"/>
    <property type="match status" value="2"/>
</dbReference>
<evidence type="ECO:0000313" key="16">
    <source>
        <dbReference type="Proteomes" id="UP000019450"/>
    </source>
</evidence>
<dbReference type="GO" id="GO:0003677">
    <property type="term" value="F:DNA binding"/>
    <property type="evidence" value="ECO:0007669"/>
    <property type="project" value="UniProtKB-UniRule"/>
</dbReference>
<keyword evidence="9 12" id="KW-0238">DNA-binding</keyword>
<evidence type="ECO:0000256" key="13">
    <source>
        <dbReference type="SAM" id="Coils"/>
    </source>
</evidence>
<keyword evidence="7 12" id="KW-0694">RNA-binding</keyword>
<evidence type="ECO:0000256" key="7">
    <source>
        <dbReference type="ARBA" id="ARBA00022884"/>
    </source>
</evidence>
<dbReference type="GO" id="GO:0046872">
    <property type="term" value="F:metal ion binding"/>
    <property type="evidence" value="ECO:0007669"/>
    <property type="project" value="UniProtKB-UniRule"/>
</dbReference>
<keyword evidence="4 12" id="KW-0255">Endonuclease</keyword>
<gene>
    <name evidence="12 15" type="primary">cas9</name>
    <name evidence="15" type="ORF">X271_00285</name>
</gene>
<name>W8GN24_9MOLU</name>
<dbReference type="STRING" id="1427984.X271_00285"/>
<evidence type="ECO:0000256" key="9">
    <source>
        <dbReference type="ARBA" id="ARBA00023125"/>
    </source>
</evidence>
<dbReference type="PROSITE" id="PS51749">
    <property type="entry name" value="HNH_CAS9"/>
    <property type="match status" value="1"/>
</dbReference>
<dbReference type="InterPro" id="IPR041383">
    <property type="entry name" value="RuvC_III"/>
</dbReference>
<keyword evidence="16" id="KW-1185">Reference proteome</keyword>
<dbReference type="Proteomes" id="UP000019450">
    <property type="component" value="Chromosome"/>
</dbReference>
<feature type="coiled-coil region" evidence="13">
    <location>
        <begin position="217"/>
        <end position="287"/>
    </location>
</feature>
<dbReference type="InterPro" id="IPR036397">
    <property type="entry name" value="RNaseH_sf"/>
</dbReference>
<keyword evidence="8 12" id="KW-0051">Antiviral defense</keyword>
<keyword evidence="6" id="KW-0460">Magnesium</keyword>
<evidence type="ECO:0000259" key="14">
    <source>
        <dbReference type="PROSITE" id="PS51749"/>
    </source>
</evidence>
<evidence type="ECO:0000256" key="3">
    <source>
        <dbReference type="ARBA" id="ARBA00022723"/>
    </source>
</evidence>
<feature type="active site" description="For RuvC-like nuclease domain" evidence="12">
    <location>
        <position position="12"/>
    </location>
</feature>
<dbReference type="HOGENOM" id="CLU_276688_0_0_14"/>
<dbReference type="eggNOG" id="COG3513">
    <property type="taxonomic scope" value="Bacteria"/>
</dbReference>
<evidence type="ECO:0000256" key="8">
    <source>
        <dbReference type="ARBA" id="ARBA00023118"/>
    </source>
</evidence>
<dbReference type="Pfam" id="PF18541">
    <property type="entry name" value="RuvC_III"/>
    <property type="match status" value="1"/>
</dbReference>
<dbReference type="RefSeq" id="WP_025208688.1">
    <property type="nucleotide sequence ID" value="NZ_CP006932.1"/>
</dbReference>
<evidence type="ECO:0000256" key="2">
    <source>
        <dbReference type="ARBA" id="ARBA00022722"/>
    </source>
</evidence>
<dbReference type="KEGG" id="hcr:X271_00285"/>
<dbReference type="EMBL" id="CP006932">
    <property type="protein sequence ID" value="AHK22391.1"/>
    <property type="molecule type" value="Genomic_DNA"/>
</dbReference>
<keyword evidence="2 12" id="KW-0540">Nuclease</keyword>
<evidence type="ECO:0000256" key="1">
    <source>
        <dbReference type="ARBA" id="ARBA00001946"/>
    </source>
</evidence>
<accession>W8GN24</accession>
<evidence type="ECO:0000313" key="15">
    <source>
        <dbReference type="EMBL" id="AHK22391.1"/>
    </source>
</evidence>
<evidence type="ECO:0000256" key="4">
    <source>
        <dbReference type="ARBA" id="ARBA00022759"/>
    </source>
</evidence>
<keyword evidence="3" id="KW-0479">Metal-binding</keyword>
<comment type="similarity">
    <text evidence="12">Belongs to the CRISPR-associated Cas9 family.</text>
</comment>
<keyword evidence="10" id="KW-0464">Manganese</keyword>
<sequence length="1195" mass="142525">MQLENKKYLALDIGVTSLGWAISEYNNQKNNWNILDFGVRLWDAPEDSKSLDTKTSERRQFRSGRRLNSRKKIRINDLKKTFYNHKLLKKEDYQNHILKINKEGKKYFKDDKFNSIILRKKGLEEKLTNLELLIALINIAKRRGYSNRFLIPNLNENKDARKSIEKSKELIKKYKYPIKAITEDSFFNFNPKDLSKFNYRSRVFNESKFNEQIFLDKNKKEINIINLQNLLKKYNIDHKNESEKELINILKNTLIKKYNDNQILFNREDYENEFDALLNKQIEYNDKLSDIKEDLKKIIFRQRDFEDGPGPKDPEVKKIWKEKLNKDSKQFYYKQFFENLGNCEFFQDQKRLSCFSIENDISFILNETGKIFSKLKNEKQINSEKIKIITREIFDNYFKNLKFDRKIITEIFSKHNLNLPKLDGISFANSNLFLHSFAQNNENKEFILKNLKIDLNFLNTIRDSKINKIANVLFKNKTPEKLKNELIKIDSFFNDQNDGYNWIRKNNKWIGKGNKTLSTSSKFILSALKNQLDTGEIIFEYQNKIREKNTEEKLEKLKEKEIKLFSPIKDQDMQKNSVVFRAINQVRLVVRDLLKIHNFDGLIIEVAKDLYAEKTLRNKIRSNQDKNQKIREESENKLKEHNLIPTSKNINKYLIWKDQQLDQISKKENFAYDLYDVDFKEKIYLKNFIEDKNNEYQVDHIAPYSLVNDDTKNNKIVTSRKNNALKSNKTPLDFFKIQNFTNKQLNNWKNKIEKSINSNVKLAYLFMENLDRSKETGFESRNINDTRYITKYITDYLKLEFAKKERKENIKSPKILQIQGGITSYFRRLWLNPSNYKYGSLWGDINKPRDISPFHHAVDAIILSNMISEQHIEFYQLIVRIINFYNYYVNKKDSFNIKEKLFEQKRIIDNRFKDRGFVYFYGTKELNNKLNQVFNYLINLIDQKIKTNQRLERIDFTTDQNILNLISPLIENLPSKINNLIPVRLKQINQKYPATTFDSNTNEYIKEIKYKKIPAFLDTIEATEWANLNNKNIKDYPYVSYKIDKRIRGTLLAKQNPSSKKEAIDQKTGKLKNSFIKDKKGNFWDISKYIGYTYDQNKKLIPIYRNQIAEIAKQKEKINLILFKNAQFKLSNDEIIYTYKSLDSLEKRFSAPISNLTQHTNPKKYKEMFNIKLRISISKAQDLKLVNITRLGKIE</sequence>
<dbReference type="Pfam" id="PF13395">
    <property type="entry name" value="HNH_4"/>
    <property type="match status" value="1"/>
</dbReference>
<evidence type="ECO:0000256" key="10">
    <source>
        <dbReference type="ARBA" id="ARBA00023211"/>
    </source>
</evidence>
<keyword evidence="13" id="KW-0175">Coiled coil</keyword>
<feature type="active site" description="Proton acceptor for HNH nuclease domain" evidence="12">
    <location>
        <position position="700"/>
    </location>
</feature>
<dbReference type="GO" id="GO:0051607">
    <property type="term" value="P:defense response to virus"/>
    <property type="evidence" value="ECO:0007669"/>
    <property type="project" value="UniProtKB-UniRule"/>
</dbReference>
<keyword evidence="5 12" id="KW-0378">Hydrolase</keyword>
<comment type="domain">
    <text evidence="12">Has 2 endonuclease domains. The discontinuous RuvC-like domain cleaves the target DNA noncomplementary to crRNA while the HNH nuclease domain cleaves the target DNA complementary to crRNA.</text>
</comment>
<evidence type="ECO:0000256" key="6">
    <source>
        <dbReference type="ARBA" id="ARBA00022842"/>
    </source>
</evidence>
<evidence type="ECO:0000256" key="11">
    <source>
        <dbReference type="ARBA" id="ARBA00046380"/>
    </source>
</evidence>
<dbReference type="GO" id="GO:0004519">
    <property type="term" value="F:endonuclease activity"/>
    <property type="evidence" value="ECO:0007669"/>
    <property type="project" value="UniProtKB-UniRule"/>
</dbReference>
<dbReference type="NCBIfam" id="TIGR01865">
    <property type="entry name" value="cas_Csn1"/>
    <property type="match status" value="1"/>
</dbReference>
<dbReference type="HAMAP" id="MF_01480">
    <property type="entry name" value="Cas9"/>
    <property type="match status" value="1"/>
</dbReference>
<dbReference type="InterPro" id="IPR033114">
    <property type="entry name" value="HNH_CAS9"/>
</dbReference>
<dbReference type="InterPro" id="IPR028629">
    <property type="entry name" value="Cas9"/>
</dbReference>
<comment type="caution">
    <text evidence="12">Lacks conserved residue(s) required for the propagation of feature annotation.</text>
</comment>
<evidence type="ECO:0000256" key="12">
    <source>
        <dbReference type="HAMAP-Rule" id="MF_01480"/>
    </source>
</evidence>
<comment type="cofactor">
    <cofactor evidence="1">
        <name>Mg(2+)</name>
        <dbReference type="ChEBI" id="CHEBI:18420"/>
    </cofactor>
</comment>
<dbReference type="InterPro" id="IPR003615">
    <property type="entry name" value="HNH_nuc"/>
</dbReference>
<comment type="subunit">
    <text evidence="11 12">Monomer. Binds crRNA and tracrRNA.</text>
</comment>
<feature type="domain" description="HNH Cas9-type" evidence="14">
    <location>
        <begin position="613"/>
        <end position="783"/>
    </location>
</feature>